<gene>
    <name evidence="1" type="ORF">HB770_11075</name>
</gene>
<sequence length="94" mass="10495">MPIGTEIDVEKEPTDWVGRYEVLSRSTEGKEPILNPANDGGTSGYVVKDKGGAWFVITKDGEEVTKNFRKADVDGFDEMSDEDKQAFVELHKKD</sequence>
<dbReference type="AlphaFoldDB" id="A0A7G6RLX0"/>
<accession>A0A7G6RLX0</accession>
<evidence type="ECO:0000313" key="1">
    <source>
        <dbReference type="EMBL" id="QND43252.1"/>
    </source>
</evidence>
<protein>
    <submittedName>
        <fullName evidence="1">Uncharacterized protein</fullName>
    </submittedName>
</protein>
<organism evidence="1 2">
    <name type="scientific">Rhizobium leguminosarum bv. viciae</name>
    <dbReference type="NCBI Taxonomy" id="387"/>
    <lineage>
        <taxon>Bacteria</taxon>
        <taxon>Pseudomonadati</taxon>
        <taxon>Pseudomonadota</taxon>
        <taxon>Alphaproteobacteria</taxon>
        <taxon>Hyphomicrobiales</taxon>
        <taxon>Rhizobiaceae</taxon>
        <taxon>Rhizobium/Agrobacterium group</taxon>
        <taxon>Rhizobium</taxon>
    </lineage>
</organism>
<dbReference type="EMBL" id="CP050549">
    <property type="protein sequence ID" value="QND43252.1"/>
    <property type="molecule type" value="Genomic_DNA"/>
</dbReference>
<dbReference type="Proteomes" id="UP000515518">
    <property type="component" value="Chromosome"/>
</dbReference>
<evidence type="ECO:0000313" key="2">
    <source>
        <dbReference type="Proteomes" id="UP000515518"/>
    </source>
</evidence>
<proteinExistence type="predicted"/>
<name>A0A7G6RLX0_RHILV</name>
<reference evidence="2" key="1">
    <citation type="journal article" date="2020" name="Mol. Plant Microbe">
        <title>Rhizobial microsymbionts of the narrowly endemic Oxytropis species growing in Kamchatka are characterized by significant genetic diversity and possess a set of genes that are associated with T3SS and T6SS secretion systems and can affect the development of symbiosis.</title>
        <authorList>
            <person name="Safronova V."/>
            <person name="Guro P."/>
            <person name="Sazanova A."/>
            <person name="Kuznetsova I."/>
            <person name="Belimov A."/>
            <person name="Yakubov V."/>
            <person name="Chirak E."/>
            <person name="Afonin A."/>
            <person name="Gogolev Y."/>
            <person name="Andronov E."/>
            <person name="Tikhonovich I."/>
        </authorList>
    </citation>
    <scope>NUCLEOTIDE SEQUENCE [LARGE SCALE GENOMIC DNA]</scope>
    <source>
        <strain evidence="2">RCAM0610</strain>
    </source>
</reference>